<keyword evidence="10" id="KW-1185">Reference proteome</keyword>
<dbReference type="GO" id="GO:0003677">
    <property type="term" value="F:DNA binding"/>
    <property type="evidence" value="ECO:0007669"/>
    <property type="project" value="UniProtKB-KW"/>
</dbReference>
<dbReference type="PROSITE" id="PS00397">
    <property type="entry name" value="RECOMBINASES_1"/>
    <property type="match status" value="1"/>
</dbReference>
<gene>
    <name evidence="9" type="ORF">J2Z48_003062</name>
</gene>
<dbReference type="InterPro" id="IPR038109">
    <property type="entry name" value="DNA_bind_recomb_sf"/>
</dbReference>
<reference evidence="9 10" key="1">
    <citation type="submission" date="2023-07" db="EMBL/GenBank/DDBJ databases">
        <title>Genomic Encyclopedia of Type Strains, Phase IV (KMG-IV): sequencing the most valuable type-strain genomes for metagenomic binning, comparative biology and taxonomic classification.</title>
        <authorList>
            <person name="Goeker M."/>
        </authorList>
    </citation>
    <scope>NUCLEOTIDE SEQUENCE [LARGE SCALE GENOMIC DNA]</scope>
    <source>
        <strain evidence="9 10">DSM 46876</strain>
    </source>
</reference>
<feature type="domain" description="Resolvase/invertase-type recombinase catalytic" evidence="7">
    <location>
        <begin position="2"/>
        <end position="148"/>
    </location>
</feature>
<evidence type="ECO:0000313" key="10">
    <source>
        <dbReference type="Proteomes" id="UP001238450"/>
    </source>
</evidence>
<dbReference type="PANTHER" id="PTHR30461">
    <property type="entry name" value="DNA-INVERTASE FROM LAMBDOID PROPHAGE"/>
    <property type="match status" value="1"/>
</dbReference>
<name>A0AAJ1WRT3_9BACL</name>
<dbReference type="Proteomes" id="UP001238450">
    <property type="component" value="Unassembled WGS sequence"/>
</dbReference>
<dbReference type="InterPro" id="IPR025827">
    <property type="entry name" value="Zn_ribbon_recom_dom"/>
</dbReference>
<dbReference type="CDD" id="cd00338">
    <property type="entry name" value="Ser_Recombinase"/>
    <property type="match status" value="1"/>
</dbReference>
<dbReference type="AlphaFoldDB" id="A0AAJ1WRT3"/>
<feature type="domain" description="Recombinase" evidence="8">
    <location>
        <begin position="158"/>
        <end position="291"/>
    </location>
</feature>
<dbReference type="Pfam" id="PF07508">
    <property type="entry name" value="Recombinase"/>
    <property type="match status" value="1"/>
</dbReference>
<proteinExistence type="predicted"/>
<evidence type="ECO:0000256" key="4">
    <source>
        <dbReference type="PIRSR" id="PIRSR606118-50"/>
    </source>
</evidence>
<dbReference type="GO" id="GO:0015074">
    <property type="term" value="P:DNA integration"/>
    <property type="evidence" value="ECO:0007669"/>
    <property type="project" value="UniProtKB-KW"/>
</dbReference>
<organism evidence="9 10">
    <name type="scientific">Croceifilum oryzae</name>
    <dbReference type="NCBI Taxonomy" id="1553429"/>
    <lineage>
        <taxon>Bacteria</taxon>
        <taxon>Bacillati</taxon>
        <taxon>Bacillota</taxon>
        <taxon>Bacilli</taxon>
        <taxon>Bacillales</taxon>
        <taxon>Thermoactinomycetaceae</taxon>
        <taxon>Croceifilum</taxon>
    </lineage>
</organism>
<evidence type="ECO:0000256" key="5">
    <source>
        <dbReference type="PROSITE-ProRule" id="PRU10137"/>
    </source>
</evidence>
<dbReference type="Gene3D" id="3.40.50.1390">
    <property type="entry name" value="Resolvase, N-terminal catalytic domain"/>
    <property type="match status" value="1"/>
</dbReference>
<dbReference type="GO" id="GO:0000150">
    <property type="term" value="F:DNA strand exchange activity"/>
    <property type="evidence" value="ECO:0007669"/>
    <property type="project" value="InterPro"/>
</dbReference>
<dbReference type="SMART" id="SM00857">
    <property type="entry name" value="Resolvase"/>
    <property type="match status" value="1"/>
</dbReference>
<evidence type="ECO:0000256" key="2">
    <source>
        <dbReference type="ARBA" id="ARBA00023125"/>
    </source>
</evidence>
<dbReference type="PANTHER" id="PTHR30461:SF23">
    <property type="entry name" value="DNA RECOMBINASE-RELATED"/>
    <property type="match status" value="1"/>
</dbReference>
<evidence type="ECO:0000259" key="7">
    <source>
        <dbReference type="PROSITE" id="PS51736"/>
    </source>
</evidence>
<dbReference type="Pfam" id="PF00239">
    <property type="entry name" value="Resolvase"/>
    <property type="match status" value="1"/>
</dbReference>
<dbReference type="Pfam" id="PF13408">
    <property type="entry name" value="Zn_ribbon_recom"/>
    <property type="match status" value="1"/>
</dbReference>
<dbReference type="PROSITE" id="PS51736">
    <property type="entry name" value="RECOMBINASES_3"/>
    <property type="match status" value="1"/>
</dbReference>
<dbReference type="Gene3D" id="3.90.1750.20">
    <property type="entry name" value="Putative Large Serine Recombinase, Chain B, Domain 2"/>
    <property type="match status" value="1"/>
</dbReference>
<evidence type="ECO:0000313" key="9">
    <source>
        <dbReference type="EMBL" id="MDQ0418857.1"/>
    </source>
</evidence>
<dbReference type="InterPro" id="IPR036162">
    <property type="entry name" value="Resolvase-like_N_sf"/>
</dbReference>
<keyword evidence="1" id="KW-0229">DNA integration</keyword>
<evidence type="ECO:0000259" key="8">
    <source>
        <dbReference type="PROSITE" id="PS51737"/>
    </source>
</evidence>
<keyword evidence="6" id="KW-0175">Coiled coil</keyword>
<protein>
    <submittedName>
        <fullName evidence="9">Site-specific DNA recombinase</fullName>
    </submittedName>
</protein>
<sequence length="539" mass="62769">MRVALYARVSTEQQASQGTSLEAQVEMCMNKAHSLGLSKFEIYKEGGASGEDIDRPEMNRLRNDIASGKIAHVICVHPDRLSRDMTDKLIVCREFEKYNVKLVFCDAEYQDTPEGQLFFNMQSSIAQYELAMIRKRTSRGRLKAIEKHKKIMPMRVAPFGYDLVDSSLVVNSEEAKLVKMIYEWYVYESLTLREIGNKLVSLGITPKRKESSNWHQSSINRILTSEVYVGTYWYNRRKCQKVKGEKTKSGNPKKTYVIRDRSEWVQAEVPAIIDPELFKLAQAQRQSNVTNSGNVKFQYLLKGLIRCGHCGRTWNGTTYSGRRDKQTGEKEKYRCYRCPNKNPKRYGEEVYKCGTKTLRAELIEEFIWNLILRTIMDRDTILSRFEKNSAVVHEQIETMVEALAKRIEEKEKERARVKTMFVREAITEEEMFEDLSKLNKDSKSLKSELQSLQSRLNENQENQEAKERAKQVVTYLEKLITQEEDIPFEKKRAIIQTLVDKIIFTFNEDNTRCEVTCMGHLDIFVENIDIVSCLQYQKI</sequence>
<dbReference type="InterPro" id="IPR011109">
    <property type="entry name" value="DNA_bind_recombinase_dom"/>
</dbReference>
<evidence type="ECO:0000256" key="3">
    <source>
        <dbReference type="ARBA" id="ARBA00023172"/>
    </source>
</evidence>
<dbReference type="InterPro" id="IPR006118">
    <property type="entry name" value="Recombinase_CS"/>
</dbReference>
<dbReference type="SUPFAM" id="SSF53041">
    <property type="entry name" value="Resolvase-like"/>
    <property type="match status" value="1"/>
</dbReference>
<dbReference type="InterPro" id="IPR050639">
    <property type="entry name" value="SSR_resolvase"/>
</dbReference>
<dbReference type="PROSITE" id="PS51737">
    <property type="entry name" value="RECOMBINASE_DNA_BIND"/>
    <property type="match status" value="1"/>
</dbReference>
<dbReference type="InterPro" id="IPR006119">
    <property type="entry name" value="Resolv_N"/>
</dbReference>
<comment type="caution">
    <text evidence="9">The sequence shown here is derived from an EMBL/GenBank/DDBJ whole genome shotgun (WGS) entry which is preliminary data.</text>
</comment>
<dbReference type="EMBL" id="JAUSUV010000019">
    <property type="protein sequence ID" value="MDQ0418857.1"/>
    <property type="molecule type" value="Genomic_DNA"/>
</dbReference>
<evidence type="ECO:0000256" key="6">
    <source>
        <dbReference type="SAM" id="Coils"/>
    </source>
</evidence>
<feature type="coiled-coil region" evidence="6">
    <location>
        <begin position="393"/>
        <end position="469"/>
    </location>
</feature>
<evidence type="ECO:0000256" key="1">
    <source>
        <dbReference type="ARBA" id="ARBA00022908"/>
    </source>
</evidence>
<dbReference type="RefSeq" id="WP_307254831.1">
    <property type="nucleotide sequence ID" value="NZ_JAUSUV010000019.1"/>
</dbReference>
<accession>A0AAJ1WRT3</accession>
<keyword evidence="3" id="KW-0233">DNA recombination</keyword>
<keyword evidence="2" id="KW-0238">DNA-binding</keyword>
<feature type="active site" description="O-(5'-phospho-DNA)-serine intermediate" evidence="4 5">
    <location>
        <position position="10"/>
    </location>
</feature>